<protein>
    <recommendedName>
        <fullName evidence="8">tRNA(Ile)-lysidine synthase</fullName>
        <ecNumber evidence="8">6.3.4.19</ecNumber>
    </recommendedName>
    <alternativeName>
        <fullName evidence="8">tRNA(Ile)-2-lysyl-cytidine synthase</fullName>
    </alternativeName>
    <alternativeName>
        <fullName evidence="8">tRNA(Ile)-lysidine synthetase</fullName>
    </alternativeName>
</protein>
<dbReference type="PANTHER" id="PTHR43033">
    <property type="entry name" value="TRNA(ILE)-LYSIDINE SYNTHASE-RELATED"/>
    <property type="match status" value="1"/>
</dbReference>
<comment type="catalytic activity">
    <reaction evidence="7 8">
        <text>cytidine(34) in tRNA(Ile2) + L-lysine + ATP = lysidine(34) in tRNA(Ile2) + AMP + diphosphate + H(+)</text>
        <dbReference type="Rhea" id="RHEA:43744"/>
        <dbReference type="Rhea" id="RHEA-COMP:10625"/>
        <dbReference type="Rhea" id="RHEA-COMP:10670"/>
        <dbReference type="ChEBI" id="CHEBI:15378"/>
        <dbReference type="ChEBI" id="CHEBI:30616"/>
        <dbReference type="ChEBI" id="CHEBI:32551"/>
        <dbReference type="ChEBI" id="CHEBI:33019"/>
        <dbReference type="ChEBI" id="CHEBI:82748"/>
        <dbReference type="ChEBI" id="CHEBI:83665"/>
        <dbReference type="ChEBI" id="CHEBI:456215"/>
        <dbReference type="EC" id="6.3.4.19"/>
    </reaction>
</comment>
<feature type="domain" description="Lysidine-tRNA(Ile) synthetase C-terminal" evidence="9">
    <location>
        <begin position="445"/>
        <end position="518"/>
    </location>
</feature>
<evidence type="ECO:0000256" key="6">
    <source>
        <dbReference type="ARBA" id="ARBA00022840"/>
    </source>
</evidence>
<evidence type="ECO:0000313" key="11">
    <source>
        <dbReference type="Proteomes" id="UP000552038"/>
    </source>
</evidence>
<dbReference type="Pfam" id="PF11734">
    <property type="entry name" value="TilS_C"/>
    <property type="match status" value="1"/>
</dbReference>
<dbReference type="GO" id="GO:0005524">
    <property type="term" value="F:ATP binding"/>
    <property type="evidence" value="ECO:0007669"/>
    <property type="project" value="UniProtKB-UniRule"/>
</dbReference>
<dbReference type="InterPro" id="IPR012796">
    <property type="entry name" value="Lysidine-tRNA-synth_C"/>
</dbReference>
<keyword evidence="3 8" id="KW-0436">Ligase</keyword>
<evidence type="ECO:0000259" key="9">
    <source>
        <dbReference type="SMART" id="SM00977"/>
    </source>
</evidence>
<evidence type="ECO:0000256" key="5">
    <source>
        <dbReference type="ARBA" id="ARBA00022741"/>
    </source>
</evidence>
<evidence type="ECO:0000256" key="2">
    <source>
        <dbReference type="ARBA" id="ARBA00022490"/>
    </source>
</evidence>
<comment type="domain">
    <text evidence="8">The N-terminal region contains the highly conserved SGGXDS motif, predicted to be a P-loop motif involved in ATP binding.</text>
</comment>
<dbReference type="InterPro" id="IPR012094">
    <property type="entry name" value="tRNA_Ile_lys_synt"/>
</dbReference>
<evidence type="ECO:0000256" key="3">
    <source>
        <dbReference type="ARBA" id="ARBA00022598"/>
    </source>
</evidence>
<evidence type="ECO:0000313" key="10">
    <source>
        <dbReference type="EMBL" id="NOJ72870.1"/>
    </source>
</evidence>
<dbReference type="HAMAP" id="MF_01161">
    <property type="entry name" value="tRNA_Ile_lys_synt"/>
    <property type="match status" value="1"/>
</dbReference>
<sequence>MMTAGQSTGSGQFDAWHKWIAQREIEWCRRKLWSQGAVIVVAVSGGPDSMLLLHALAALDERSDCKPGKLIVAHVHHGFRGQESDKEAEFVEQETVKLGLSFEMIRVDAPGLSKREGLNPQAAARQLRYDFLIQTAHRYAATHIALAHHADDQAETVLMRMIRGTGSTGLAGMAWSREEDGLYYIRPLLDLRKAEVLQRCDERGIPYVTDSSNAKRSYFRNRMRLDIIPQLEEENPKLVEAMCRMADALRDEDDYIEYETRKLFQRHVKAVNDDKSVDSNSAPFIPHVQTGYILDRNTFLGLHVALQRRLIKLILNYLTRGSDQIDFEAVDSARVRAAGECSTTWRVDVAQDIVFAREYGRLLWLRIHHEHKEGADCKASFTIHRTDAMGQLSLPDNNSTLRWLTSEELTGCGNSESMEGISVGQHHHGQAWEASFDADELCWPLVVRTRQPGDRMRIQGLNGSKKVQDMFVDLKIAPSLRDSIPLVADANGHVVWIPGVRRSNAAYVQSSTQAVIHFALEGGAHERSVHP</sequence>
<comment type="similarity">
    <text evidence="8">Belongs to the tRNA(Ile)-lysidine synthase family.</text>
</comment>
<keyword evidence="6 8" id="KW-0067">ATP-binding</keyword>
<keyword evidence="4 8" id="KW-0819">tRNA processing</keyword>
<dbReference type="InterPro" id="IPR012795">
    <property type="entry name" value="tRNA_Ile_lys_synt_N"/>
</dbReference>
<keyword evidence="5 8" id="KW-0547">Nucleotide-binding</keyword>
<dbReference type="SUPFAM" id="SSF56037">
    <property type="entry name" value="PheT/TilS domain"/>
    <property type="match status" value="1"/>
</dbReference>
<keyword evidence="2 8" id="KW-0963">Cytoplasm</keyword>
<dbReference type="EMBL" id="JABFOR010000031">
    <property type="protein sequence ID" value="NOJ72870.1"/>
    <property type="molecule type" value="Genomic_DNA"/>
</dbReference>
<dbReference type="NCBIfam" id="TIGR02433">
    <property type="entry name" value="lysidine_TilS_C"/>
    <property type="match status" value="1"/>
</dbReference>
<dbReference type="GO" id="GO:0006400">
    <property type="term" value="P:tRNA modification"/>
    <property type="evidence" value="ECO:0007669"/>
    <property type="project" value="UniProtKB-UniRule"/>
</dbReference>
<dbReference type="GO" id="GO:0005737">
    <property type="term" value="C:cytoplasm"/>
    <property type="evidence" value="ECO:0007669"/>
    <property type="project" value="UniProtKB-SubCell"/>
</dbReference>
<dbReference type="GO" id="GO:0032267">
    <property type="term" value="F:tRNA(Ile)-lysidine synthase activity"/>
    <property type="evidence" value="ECO:0007669"/>
    <property type="project" value="UniProtKB-EC"/>
</dbReference>
<feature type="binding site" evidence="8">
    <location>
        <begin position="44"/>
        <end position="49"/>
    </location>
    <ligand>
        <name>ATP</name>
        <dbReference type="ChEBI" id="CHEBI:30616"/>
    </ligand>
</feature>
<reference evidence="10 11" key="1">
    <citation type="submission" date="2020-05" db="EMBL/GenBank/DDBJ databases">
        <title>Whole genome sequencing and identification of novel metabolites from Paenibacillus alvei strain JR949.</title>
        <authorList>
            <person name="Rajendhran J."/>
            <person name="Sree Pranav P."/>
            <person name="Mahalakshmi B."/>
            <person name="Karthikeyan R."/>
        </authorList>
    </citation>
    <scope>NUCLEOTIDE SEQUENCE [LARGE SCALE GENOMIC DNA]</scope>
    <source>
        <strain evidence="10 11">JR949</strain>
    </source>
</reference>
<dbReference type="EC" id="6.3.4.19" evidence="8"/>
<evidence type="ECO:0000256" key="4">
    <source>
        <dbReference type="ARBA" id="ARBA00022694"/>
    </source>
</evidence>
<accession>A0AAP6ZZJ8</accession>
<organism evidence="10 11">
    <name type="scientific">Paenibacillus alvei</name>
    <name type="common">Bacillus alvei</name>
    <dbReference type="NCBI Taxonomy" id="44250"/>
    <lineage>
        <taxon>Bacteria</taxon>
        <taxon>Bacillati</taxon>
        <taxon>Bacillota</taxon>
        <taxon>Bacilli</taxon>
        <taxon>Bacillales</taxon>
        <taxon>Paenibacillaceae</taxon>
        <taxon>Paenibacillus</taxon>
    </lineage>
</organism>
<comment type="function">
    <text evidence="8">Ligates lysine onto the cytidine present at position 34 of the AUA codon-specific tRNA(Ile) that contains the anticodon CAU, in an ATP-dependent manner. Cytidine is converted to lysidine, thus changing the amino acid specificity of the tRNA from methionine to isoleucine.</text>
</comment>
<dbReference type="InterPro" id="IPR011063">
    <property type="entry name" value="TilS/TtcA_N"/>
</dbReference>
<evidence type="ECO:0000256" key="8">
    <source>
        <dbReference type="HAMAP-Rule" id="MF_01161"/>
    </source>
</evidence>
<dbReference type="CDD" id="cd01992">
    <property type="entry name" value="TilS_N"/>
    <property type="match status" value="1"/>
</dbReference>
<dbReference type="AlphaFoldDB" id="A0AAP6ZZJ8"/>
<evidence type="ECO:0000256" key="1">
    <source>
        <dbReference type="ARBA" id="ARBA00004496"/>
    </source>
</evidence>
<dbReference type="NCBIfam" id="TIGR02432">
    <property type="entry name" value="lysidine_TilS_N"/>
    <property type="match status" value="1"/>
</dbReference>
<dbReference type="SUPFAM" id="SSF52402">
    <property type="entry name" value="Adenine nucleotide alpha hydrolases-like"/>
    <property type="match status" value="1"/>
</dbReference>
<dbReference type="PANTHER" id="PTHR43033:SF1">
    <property type="entry name" value="TRNA(ILE)-LYSIDINE SYNTHASE-RELATED"/>
    <property type="match status" value="1"/>
</dbReference>
<dbReference type="SUPFAM" id="SSF82829">
    <property type="entry name" value="MesJ substrate recognition domain-like"/>
    <property type="match status" value="1"/>
</dbReference>
<dbReference type="InterPro" id="IPR014729">
    <property type="entry name" value="Rossmann-like_a/b/a_fold"/>
</dbReference>
<dbReference type="Gene3D" id="3.30.465.60">
    <property type="match status" value="1"/>
</dbReference>
<name>A0AAP6ZZJ8_PAEAL</name>
<proteinExistence type="inferred from homology"/>
<dbReference type="SMART" id="SM00977">
    <property type="entry name" value="TilS_C"/>
    <property type="match status" value="1"/>
</dbReference>
<comment type="caution">
    <text evidence="10">The sequence shown here is derived from an EMBL/GenBank/DDBJ whole genome shotgun (WGS) entry which is preliminary data.</text>
</comment>
<evidence type="ECO:0000256" key="7">
    <source>
        <dbReference type="ARBA" id="ARBA00048539"/>
    </source>
</evidence>
<dbReference type="RefSeq" id="WP_171418405.1">
    <property type="nucleotide sequence ID" value="NZ_JABFOR010000031.1"/>
</dbReference>
<gene>
    <name evidence="8 10" type="primary">tilS</name>
    <name evidence="10" type="ORF">HMI46_20210</name>
</gene>
<dbReference type="Proteomes" id="UP000552038">
    <property type="component" value="Unassembled WGS sequence"/>
</dbReference>
<comment type="subcellular location">
    <subcellularLocation>
        <location evidence="1 8">Cytoplasm</location>
    </subcellularLocation>
</comment>
<dbReference type="Gene3D" id="3.40.50.620">
    <property type="entry name" value="HUPs"/>
    <property type="match status" value="1"/>
</dbReference>
<dbReference type="Pfam" id="PF01171">
    <property type="entry name" value="ATP_bind_3"/>
    <property type="match status" value="1"/>
</dbReference>